<dbReference type="Proteomes" id="UP000626109">
    <property type="component" value="Unassembled WGS sequence"/>
</dbReference>
<accession>A0A813KM75</accession>
<dbReference type="AlphaFoldDB" id="A0A813KM75"/>
<feature type="region of interest" description="Disordered" evidence="1">
    <location>
        <begin position="1"/>
        <end position="93"/>
    </location>
</feature>
<proteinExistence type="predicted"/>
<comment type="caution">
    <text evidence="2">The sequence shown here is derived from an EMBL/GenBank/DDBJ whole genome shotgun (WGS) entry which is preliminary data.</text>
</comment>
<evidence type="ECO:0000313" key="3">
    <source>
        <dbReference type="Proteomes" id="UP000626109"/>
    </source>
</evidence>
<sequence length="93" mass="9354">AYPTMTGSDSPAPSTDSWPAYQSTPEAPMESTADPWADSGGVAGLGGPIAPLGEGWGGTSSDNPSGKAKPPRSSWEEIRARNAATAPVANPEA</sequence>
<organism evidence="2 3">
    <name type="scientific">Polarella glacialis</name>
    <name type="common">Dinoflagellate</name>
    <dbReference type="NCBI Taxonomy" id="89957"/>
    <lineage>
        <taxon>Eukaryota</taxon>
        <taxon>Sar</taxon>
        <taxon>Alveolata</taxon>
        <taxon>Dinophyceae</taxon>
        <taxon>Suessiales</taxon>
        <taxon>Suessiaceae</taxon>
        <taxon>Polarella</taxon>
    </lineage>
</organism>
<feature type="non-terminal residue" evidence="2">
    <location>
        <position position="93"/>
    </location>
</feature>
<evidence type="ECO:0000313" key="2">
    <source>
        <dbReference type="EMBL" id="CAE8710619.1"/>
    </source>
</evidence>
<gene>
    <name evidence="2" type="ORF">PGLA2088_LOCUS36032</name>
</gene>
<name>A0A813KM75_POLGL</name>
<dbReference type="EMBL" id="CAJNNW010032015">
    <property type="protein sequence ID" value="CAE8710619.1"/>
    <property type="molecule type" value="Genomic_DNA"/>
</dbReference>
<evidence type="ECO:0000256" key="1">
    <source>
        <dbReference type="SAM" id="MobiDB-lite"/>
    </source>
</evidence>
<protein>
    <submittedName>
        <fullName evidence="2">Uncharacterized protein</fullName>
    </submittedName>
</protein>
<feature type="compositionally biased region" description="Polar residues" evidence="1">
    <location>
        <begin position="1"/>
        <end position="25"/>
    </location>
</feature>
<reference evidence="2" key="1">
    <citation type="submission" date="2021-02" db="EMBL/GenBank/DDBJ databases">
        <authorList>
            <person name="Dougan E. K."/>
            <person name="Rhodes N."/>
            <person name="Thang M."/>
            <person name="Chan C."/>
        </authorList>
    </citation>
    <scope>NUCLEOTIDE SEQUENCE</scope>
</reference>